<protein>
    <submittedName>
        <fullName evidence="4">J domain-containing protein</fullName>
    </submittedName>
</protein>
<evidence type="ECO:0000256" key="1">
    <source>
        <dbReference type="SAM" id="MobiDB-lite"/>
    </source>
</evidence>
<name>A0A544QQF5_9EURY</name>
<reference evidence="4 5" key="1">
    <citation type="submission" date="2019-02" db="EMBL/GenBank/DDBJ databases">
        <title>Halonotius sp. a new haloqrchaeon isolated from saline water.</title>
        <authorList>
            <person name="Duran-Viseras A."/>
            <person name="Sanchez-Porro C."/>
            <person name="Ventosa A."/>
        </authorList>
    </citation>
    <scope>NUCLEOTIDE SEQUENCE [LARGE SCALE GENOMIC DNA]</scope>
    <source>
        <strain evidence="4 5">F9-27</strain>
    </source>
</reference>
<gene>
    <name evidence="4" type="ORF">EWF95_01680</name>
</gene>
<comment type="caution">
    <text evidence="4">The sequence shown here is derived from an EMBL/GenBank/DDBJ whole genome shotgun (WGS) entry which is preliminary data.</text>
</comment>
<dbReference type="InterPro" id="IPR001623">
    <property type="entry name" value="DnaJ_domain"/>
</dbReference>
<evidence type="ECO:0000313" key="5">
    <source>
        <dbReference type="Proteomes" id="UP000315385"/>
    </source>
</evidence>
<feature type="compositionally biased region" description="Low complexity" evidence="1">
    <location>
        <begin position="77"/>
        <end position="91"/>
    </location>
</feature>
<evidence type="ECO:0000313" key="4">
    <source>
        <dbReference type="EMBL" id="TQQ81677.1"/>
    </source>
</evidence>
<feature type="compositionally biased region" description="Basic and acidic residues" evidence="1">
    <location>
        <begin position="22"/>
        <end position="36"/>
    </location>
</feature>
<dbReference type="Pfam" id="PF00226">
    <property type="entry name" value="DnaJ"/>
    <property type="match status" value="1"/>
</dbReference>
<evidence type="ECO:0000256" key="2">
    <source>
        <dbReference type="SAM" id="Phobius"/>
    </source>
</evidence>
<dbReference type="InterPro" id="IPR036869">
    <property type="entry name" value="J_dom_sf"/>
</dbReference>
<sequence>MSTYYDILEVSEDASQKEIKKAYREKVKETHPDQSDHPNAAQLFMQVQEANDILSDPQKREKYDNGTLGGRSHDTGTQHTQSTQTRQTQSTAEADRDDVGWRSFTRGSDPAEQIWDQEVNTGEKPPTPDSISQSWLKSKAAHIGMATTGGAIGYLFADNFISAVFSITTDPWGTMNMGWVGFVVLILALVISIGIFEVIVGTHRRIYKLS</sequence>
<dbReference type="GO" id="GO:0071218">
    <property type="term" value="P:cellular response to misfolded protein"/>
    <property type="evidence" value="ECO:0007669"/>
    <property type="project" value="TreeGrafter"/>
</dbReference>
<keyword evidence="2" id="KW-0472">Membrane</keyword>
<keyword evidence="2" id="KW-0812">Transmembrane</keyword>
<dbReference type="PROSITE" id="PS50076">
    <property type="entry name" value="DNAJ_2"/>
    <property type="match status" value="1"/>
</dbReference>
<dbReference type="EMBL" id="SESI01000001">
    <property type="protein sequence ID" value="TQQ81677.1"/>
    <property type="molecule type" value="Genomic_DNA"/>
</dbReference>
<dbReference type="OrthoDB" id="11397at2157"/>
<dbReference type="Proteomes" id="UP000315385">
    <property type="component" value="Unassembled WGS sequence"/>
</dbReference>
<feature type="domain" description="J" evidence="3">
    <location>
        <begin position="3"/>
        <end position="67"/>
    </location>
</feature>
<dbReference type="PRINTS" id="PR00625">
    <property type="entry name" value="JDOMAIN"/>
</dbReference>
<dbReference type="AlphaFoldDB" id="A0A544QQF5"/>
<evidence type="ECO:0000259" key="3">
    <source>
        <dbReference type="PROSITE" id="PS50076"/>
    </source>
</evidence>
<organism evidence="4 5">
    <name type="scientific">Halonotius roseus</name>
    <dbReference type="NCBI Taxonomy" id="2511997"/>
    <lineage>
        <taxon>Archaea</taxon>
        <taxon>Methanobacteriati</taxon>
        <taxon>Methanobacteriota</taxon>
        <taxon>Stenosarchaea group</taxon>
        <taxon>Halobacteria</taxon>
        <taxon>Halobacteriales</taxon>
        <taxon>Haloferacaceae</taxon>
        <taxon>Halonotius</taxon>
    </lineage>
</organism>
<dbReference type="InterPro" id="IPR018253">
    <property type="entry name" value="DnaJ_domain_CS"/>
</dbReference>
<dbReference type="CDD" id="cd06257">
    <property type="entry name" value="DnaJ"/>
    <property type="match status" value="1"/>
</dbReference>
<dbReference type="SMART" id="SM00271">
    <property type="entry name" value="DnaJ"/>
    <property type="match status" value="1"/>
</dbReference>
<dbReference type="PANTHER" id="PTHR43908">
    <property type="entry name" value="AT29763P-RELATED"/>
    <property type="match status" value="1"/>
</dbReference>
<dbReference type="InterPro" id="IPR051100">
    <property type="entry name" value="DnaJ_subfamily_B/C"/>
</dbReference>
<feature type="transmembrane region" description="Helical" evidence="2">
    <location>
        <begin position="140"/>
        <end position="157"/>
    </location>
</feature>
<dbReference type="PANTHER" id="PTHR43908:SF3">
    <property type="entry name" value="AT29763P-RELATED"/>
    <property type="match status" value="1"/>
</dbReference>
<proteinExistence type="predicted"/>
<accession>A0A544QQF5</accession>
<keyword evidence="5" id="KW-1185">Reference proteome</keyword>
<feature type="region of interest" description="Disordered" evidence="1">
    <location>
        <begin position="22"/>
        <end position="131"/>
    </location>
</feature>
<dbReference type="PROSITE" id="PS00636">
    <property type="entry name" value="DNAJ_1"/>
    <property type="match status" value="1"/>
</dbReference>
<dbReference type="SUPFAM" id="SSF46565">
    <property type="entry name" value="Chaperone J-domain"/>
    <property type="match status" value="1"/>
</dbReference>
<keyword evidence="2" id="KW-1133">Transmembrane helix</keyword>
<dbReference type="Gene3D" id="1.10.287.110">
    <property type="entry name" value="DnaJ domain"/>
    <property type="match status" value="1"/>
</dbReference>
<dbReference type="GO" id="GO:0030544">
    <property type="term" value="F:Hsp70 protein binding"/>
    <property type="evidence" value="ECO:0007669"/>
    <property type="project" value="TreeGrafter"/>
</dbReference>
<feature type="transmembrane region" description="Helical" evidence="2">
    <location>
        <begin position="177"/>
        <end position="200"/>
    </location>
</feature>
<dbReference type="RefSeq" id="WP_142442259.1">
    <property type="nucleotide sequence ID" value="NZ_SESI01000001.1"/>
</dbReference>